<dbReference type="Pfam" id="PF00440">
    <property type="entry name" value="TetR_N"/>
    <property type="match status" value="1"/>
</dbReference>
<reference evidence="6" key="1">
    <citation type="submission" date="2018-05" db="EMBL/GenBank/DDBJ databases">
        <title>Genome Sequencing of selected type strains of the family Eggerthellaceae.</title>
        <authorList>
            <person name="Danylec N."/>
            <person name="Stoll D.A."/>
            <person name="Doetsch A."/>
            <person name="Huch M."/>
        </authorList>
    </citation>
    <scope>NUCLEOTIDE SEQUENCE [LARGE SCALE GENOMIC DNA]</scope>
    <source>
        <strain evidence="6">DSM 27213</strain>
    </source>
</reference>
<proteinExistence type="predicted"/>
<feature type="domain" description="HTH tetR-type" evidence="3">
    <location>
        <begin position="9"/>
        <end position="69"/>
    </location>
</feature>
<evidence type="ECO:0000313" key="5">
    <source>
        <dbReference type="EMBL" id="ROT89106.1"/>
    </source>
</evidence>
<keyword evidence="1 2" id="KW-0238">DNA-binding</keyword>
<dbReference type="Gene3D" id="1.10.357.10">
    <property type="entry name" value="Tetracycline Repressor, domain 2"/>
    <property type="match status" value="1"/>
</dbReference>
<accession>A0A423UJ12</accession>
<dbReference type="PANTHER" id="PTHR43479:SF11">
    <property type="entry name" value="ACREF_ENVCD OPERON REPRESSOR-RELATED"/>
    <property type="match status" value="1"/>
</dbReference>
<gene>
    <name evidence="5" type="ORF">DMP12_10365</name>
    <name evidence="4" type="ORF">GKG38_11100</name>
</gene>
<name>A0A423UJ12_9ACTN</name>
<evidence type="ECO:0000313" key="7">
    <source>
        <dbReference type="Proteomes" id="UP000462865"/>
    </source>
</evidence>
<evidence type="ECO:0000313" key="6">
    <source>
        <dbReference type="Proteomes" id="UP000285258"/>
    </source>
</evidence>
<dbReference type="PANTHER" id="PTHR43479">
    <property type="entry name" value="ACREF/ENVCD OPERON REPRESSOR-RELATED"/>
    <property type="match status" value="1"/>
</dbReference>
<evidence type="ECO:0000256" key="2">
    <source>
        <dbReference type="PROSITE-ProRule" id="PRU00335"/>
    </source>
</evidence>
<reference evidence="5" key="3">
    <citation type="journal article" date="2019" name="Microbiol. Resour. Announc.">
        <title>Draft Genome Sequences of Type Strains of Gordonibacter faecihominis, Paraeggerthella hongkongensis, Parvibacter caecicola,Slackia equolifaciens, Slackia faecicanis, and Slackia isoflavoniconvertens.</title>
        <authorList>
            <person name="Danylec N."/>
            <person name="Stoll D.A."/>
            <person name="Dotsch A."/>
            <person name="Huch M."/>
        </authorList>
    </citation>
    <scope>NUCLEOTIDE SEQUENCE</scope>
    <source>
        <strain evidence="5">DSM 27213</strain>
    </source>
</reference>
<dbReference type="RefSeq" id="WP_096228590.1">
    <property type="nucleotide sequence ID" value="NZ_CP168029.1"/>
</dbReference>
<evidence type="ECO:0000313" key="4">
    <source>
        <dbReference type="EMBL" id="MSA95591.1"/>
    </source>
</evidence>
<dbReference type="InterPro" id="IPR039532">
    <property type="entry name" value="TetR_C_Firmicutes"/>
</dbReference>
<evidence type="ECO:0000259" key="3">
    <source>
        <dbReference type="PROSITE" id="PS50977"/>
    </source>
</evidence>
<reference evidence="4 7" key="4">
    <citation type="journal article" date="2019" name="Nat. Med.">
        <title>A library of human gut bacterial isolates paired with longitudinal multiomics data enables mechanistic microbiome research.</title>
        <authorList>
            <person name="Poyet M."/>
            <person name="Groussin M."/>
            <person name="Gibbons S.M."/>
            <person name="Avila-Pacheco J."/>
            <person name="Jiang X."/>
            <person name="Kearney S.M."/>
            <person name="Perrotta A.R."/>
            <person name="Berdy B."/>
            <person name="Zhao S."/>
            <person name="Lieberman T.D."/>
            <person name="Swanson P.K."/>
            <person name="Smith M."/>
            <person name="Roesemann S."/>
            <person name="Alexander J.E."/>
            <person name="Rich S.A."/>
            <person name="Livny J."/>
            <person name="Vlamakis H."/>
            <person name="Clish C."/>
            <person name="Bullock K."/>
            <person name="Deik A."/>
            <person name="Scott J."/>
            <person name="Pierce K.A."/>
            <person name="Xavier R.J."/>
            <person name="Alm E.J."/>
        </authorList>
    </citation>
    <scope>NUCLEOTIDE SEQUENCE [LARGE SCALE GENOMIC DNA]</scope>
    <source>
        <strain evidence="4 7">BIOML-A1</strain>
    </source>
</reference>
<dbReference type="InterPro" id="IPR050624">
    <property type="entry name" value="HTH-type_Tx_Regulator"/>
</dbReference>
<protein>
    <submittedName>
        <fullName evidence="4">TetR family transcriptional regulator</fullName>
    </submittedName>
    <submittedName>
        <fullName evidence="5">TetR/AcrR family transcriptional regulator</fullName>
    </submittedName>
</protein>
<dbReference type="EMBL" id="WKZA01000058">
    <property type="protein sequence ID" value="MSA95591.1"/>
    <property type="molecule type" value="Genomic_DNA"/>
</dbReference>
<feature type="DNA-binding region" description="H-T-H motif" evidence="2">
    <location>
        <begin position="32"/>
        <end position="51"/>
    </location>
</feature>
<dbReference type="GO" id="GO:0003677">
    <property type="term" value="F:DNA binding"/>
    <property type="evidence" value="ECO:0007669"/>
    <property type="project" value="UniProtKB-UniRule"/>
</dbReference>
<dbReference type="PROSITE" id="PS50977">
    <property type="entry name" value="HTH_TETR_2"/>
    <property type="match status" value="1"/>
</dbReference>
<dbReference type="EMBL" id="QIBW01000012">
    <property type="protein sequence ID" value="ROT89106.1"/>
    <property type="molecule type" value="Genomic_DNA"/>
</dbReference>
<comment type="caution">
    <text evidence="5">The sequence shown here is derived from an EMBL/GenBank/DDBJ whole genome shotgun (WGS) entry which is preliminary data.</text>
</comment>
<organism evidence="5 6">
    <name type="scientific">Gordonibacter urolithinfaciens</name>
    <dbReference type="NCBI Taxonomy" id="1335613"/>
    <lineage>
        <taxon>Bacteria</taxon>
        <taxon>Bacillati</taxon>
        <taxon>Actinomycetota</taxon>
        <taxon>Coriobacteriia</taxon>
        <taxon>Eggerthellales</taxon>
        <taxon>Eggerthellaceae</taxon>
        <taxon>Gordonibacter</taxon>
    </lineage>
</organism>
<dbReference type="Proteomes" id="UP000462865">
    <property type="component" value="Unassembled WGS sequence"/>
</dbReference>
<reference evidence="5" key="2">
    <citation type="journal article" date="2019" name="Int. J. Syst. Evol. Microbiol.">
        <title>Gordonibacter faecihominis is a later heterotypic synonym of Gordonibacter urolithinfaciens.</title>
        <authorList>
            <person name="Danylec N."/>
            <person name="Stoll D.A."/>
            <person name="Huch M."/>
        </authorList>
    </citation>
    <scope>NUCLEOTIDE SEQUENCE</scope>
    <source>
        <strain evidence="5">DSM 27213</strain>
    </source>
</reference>
<dbReference type="Pfam" id="PF14278">
    <property type="entry name" value="TetR_C_8"/>
    <property type="match status" value="1"/>
</dbReference>
<dbReference type="InterPro" id="IPR001647">
    <property type="entry name" value="HTH_TetR"/>
</dbReference>
<dbReference type="Proteomes" id="UP000285258">
    <property type="component" value="Unassembled WGS sequence"/>
</dbReference>
<dbReference type="AlphaFoldDB" id="A0A423UJ12"/>
<dbReference type="InterPro" id="IPR009057">
    <property type="entry name" value="Homeodomain-like_sf"/>
</dbReference>
<dbReference type="SUPFAM" id="SSF46689">
    <property type="entry name" value="Homeodomain-like"/>
    <property type="match status" value="1"/>
</dbReference>
<sequence length="178" mass="20263">MDKRKLANQQVKDRLLAALVEFAGRKDWSKVTVTELVEQAGVARASFYRNFSSVEELVDYGIRQVTERYHAGKPEGREGFRDRALVEYKFRFYRENAKLVLAFHRAKAATSLLDLVTDCEIAAWGDMPLSSPARYEVYFYAGAFYNVLLCWLESGAKESPETMADTFMGLVDGVVRHS</sequence>
<evidence type="ECO:0000256" key="1">
    <source>
        <dbReference type="ARBA" id="ARBA00023125"/>
    </source>
</evidence>